<dbReference type="InterPro" id="IPR010982">
    <property type="entry name" value="Lambda_DNA-bd_dom_sf"/>
</dbReference>
<gene>
    <name evidence="2" type="ORF">FYJ29_12965</name>
</gene>
<sequence>MYNGQVINVLLKERGLRAKDLLEHLQLQSNGSITSLVKGNPTAERLEKIADFFDVPIDTLFQRAKNYGYNVIGNSNNVASITIGELKGKAQAQDRIIEEKDKRIALLEDMIALLKQQLETSKS</sequence>
<dbReference type="Proteomes" id="UP000483362">
    <property type="component" value="Unassembled WGS sequence"/>
</dbReference>
<dbReference type="InterPro" id="IPR001387">
    <property type="entry name" value="Cro/C1-type_HTH"/>
</dbReference>
<accession>A0A6L5XGV6</accession>
<proteinExistence type="predicted"/>
<dbReference type="Gene3D" id="1.10.260.40">
    <property type="entry name" value="lambda repressor-like DNA-binding domains"/>
    <property type="match status" value="1"/>
</dbReference>
<name>A0A6L5XGV6_9BACT</name>
<comment type="caution">
    <text evidence="2">The sequence shown here is derived from an EMBL/GenBank/DDBJ whole genome shotgun (WGS) entry which is preliminary data.</text>
</comment>
<protein>
    <submittedName>
        <fullName evidence="2">Helix-turn-helix transcriptional regulator</fullName>
    </submittedName>
</protein>
<dbReference type="CDD" id="cd00093">
    <property type="entry name" value="HTH_XRE"/>
    <property type="match status" value="1"/>
</dbReference>
<keyword evidence="3" id="KW-1185">Reference proteome</keyword>
<reference evidence="2 3" key="1">
    <citation type="submission" date="2019-08" db="EMBL/GenBank/DDBJ databases">
        <title>In-depth cultivation of the pig gut microbiome towards novel bacterial diversity and tailored functional studies.</title>
        <authorList>
            <person name="Wylensek D."/>
            <person name="Hitch T.C.A."/>
            <person name="Clavel T."/>
        </authorList>
    </citation>
    <scope>NUCLEOTIDE SEQUENCE [LARGE SCALE GENOMIC DNA]</scope>
    <source>
        <strain evidence="2 3">Oil-RF-744-WCA-WT-10</strain>
    </source>
</reference>
<evidence type="ECO:0000259" key="1">
    <source>
        <dbReference type="PROSITE" id="PS50943"/>
    </source>
</evidence>
<dbReference type="GO" id="GO:0003677">
    <property type="term" value="F:DNA binding"/>
    <property type="evidence" value="ECO:0007669"/>
    <property type="project" value="InterPro"/>
</dbReference>
<organism evidence="2 3">
    <name type="scientific">Sodaliphilus pleomorphus</name>
    <dbReference type="NCBI Taxonomy" id="2606626"/>
    <lineage>
        <taxon>Bacteria</taxon>
        <taxon>Pseudomonadati</taxon>
        <taxon>Bacteroidota</taxon>
        <taxon>Bacteroidia</taxon>
        <taxon>Bacteroidales</taxon>
        <taxon>Muribaculaceae</taxon>
        <taxon>Sodaliphilus</taxon>
    </lineage>
</organism>
<dbReference type="Pfam" id="PF13443">
    <property type="entry name" value="HTH_26"/>
    <property type="match status" value="1"/>
</dbReference>
<dbReference type="EMBL" id="VULT01000029">
    <property type="protein sequence ID" value="MSS18658.1"/>
    <property type="molecule type" value="Genomic_DNA"/>
</dbReference>
<dbReference type="SUPFAM" id="SSF47413">
    <property type="entry name" value="lambda repressor-like DNA-binding domains"/>
    <property type="match status" value="1"/>
</dbReference>
<evidence type="ECO:0000313" key="3">
    <source>
        <dbReference type="Proteomes" id="UP000483362"/>
    </source>
</evidence>
<evidence type="ECO:0000313" key="2">
    <source>
        <dbReference type="EMBL" id="MSS18658.1"/>
    </source>
</evidence>
<dbReference type="AlphaFoldDB" id="A0A6L5XGV6"/>
<dbReference type="PROSITE" id="PS50943">
    <property type="entry name" value="HTH_CROC1"/>
    <property type="match status" value="1"/>
</dbReference>
<feature type="domain" description="HTH cro/C1-type" evidence="1">
    <location>
        <begin position="39"/>
        <end position="60"/>
    </location>
</feature>